<name>A0A1H5TJ81_9HYPH</name>
<dbReference type="Proteomes" id="UP000236743">
    <property type="component" value="Unassembled WGS sequence"/>
</dbReference>
<keyword evidence="2" id="KW-1185">Reference proteome</keyword>
<organism evidence="1 2">
    <name type="scientific">Bosea lathyri</name>
    <dbReference type="NCBI Taxonomy" id="1036778"/>
    <lineage>
        <taxon>Bacteria</taxon>
        <taxon>Pseudomonadati</taxon>
        <taxon>Pseudomonadota</taxon>
        <taxon>Alphaproteobacteria</taxon>
        <taxon>Hyphomicrobiales</taxon>
        <taxon>Boseaceae</taxon>
        <taxon>Bosea</taxon>
    </lineage>
</organism>
<dbReference type="EMBL" id="FNUY01000001">
    <property type="protein sequence ID" value="SEF62869.1"/>
    <property type="molecule type" value="Genomic_DNA"/>
</dbReference>
<evidence type="ECO:0000313" key="2">
    <source>
        <dbReference type="Proteomes" id="UP000236743"/>
    </source>
</evidence>
<proteinExistence type="predicted"/>
<dbReference type="RefSeq" id="WP_103871015.1">
    <property type="nucleotide sequence ID" value="NZ_FNUY01000001.1"/>
</dbReference>
<evidence type="ECO:0000313" key="1">
    <source>
        <dbReference type="EMBL" id="SEF62869.1"/>
    </source>
</evidence>
<gene>
    <name evidence="1" type="ORF">SAMN04488115_101679</name>
</gene>
<sequence length="95" mass="9738">MAYILRSLAVVGVIALNSPVHGSKSGEDHATQNATQTARNIVKAASQIDGRSAINGLTAAREAAQILAGLEPQTRERVLALAAAAAAGKAQAHER</sequence>
<protein>
    <submittedName>
        <fullName evidence="1">Uncharacterized protein</fullName>
    </submittedName>
</protein>
<dbReference type="AlphaFoldDB" id="A0A1H5TJ81"/>
<reference evidence="1 2" key="1">
    <citation type="submission" date="2016-10" db="EMBL/GenBank/DDBJ databases">
        <authorList>
            <person name="de Groot N.N."/>
        </authorList>
    </citation>
    <scope>NUCLEOTIDE SEQUENCE [LARGE SCALE GENOMIC DNA]</scope>
    <source>
        <strain evidence="1 2">DSM 26656</strain>
    </source>
</reference>
<accession>A0A1H5TJ81</accession>
<dbReference type="OrthoDB" id="8163049at2"/>